<dbReference type="InterPro" id="IPR036397">
    <property type="entry name" value="RNaseH_sf"/>
</dbReference>
<dbReference type="GO" id="GO:0000166">
    <property type="term" value="F:nucleotide binding"/>
    <property type="evidence" value="ECO:0007669"/>
    <property type="project" value="InterPro"/>
</dbReference>
<evidence type="ECO:0000256" key="7">
    <source>
        <dbReference type="ARBA" id="ARBA00022801"/>
    </source>
</evidence>
<evidence type="ECO:0000256" key="5">
    <source>
        <dbReference type="ARBA" id="ARBA00022705"/>
    </source>
</evidence>
<evidence type="ECO:0000313" key="14">
    <source>
        <dbReference type="Proteomes" id="UP001059969"/>
    </source>
</evidence>
<keyword evidence="3" id="KW-0808">Transferase</keyword>
<dbReference type="Gene3D" id="3.30.420.10">
    <property type="entry name" value="Ribonuclease H-like superfamily/Ribonuclease H"/>
    <property type="match status" value="1"/>
</dbReference>
<dbReference type="SMART" id="SM00486">
    <property type="entry name" value="POLBc"/>
    <property type="match status" value="1"/>
</dbReference>
<dbReference type="Gene3D" id="1.10.287.690">
    <property type="entry name" value="Helix hairpin bin"/>
    <property type="match status" value="1"/>
</dbReference>
<comment type="similarity">
    <text evidence="1">Belongs to the DNA polymerase type-B family.</text>
</comment>
<dbReference type="EC" id="2.7.7.7" evidence="2"/>
<dbReference type="SUPFAM" id="SSF53098">
    <property type="entry name" value="Ribonuclease H-like"/>
    <property type="match status" value="1"/>
</dbReference>
<evidence type="ECO:0000256" key="10">
    <source>
        <dbReference type="ARBA" id="ARBA00023125"/>
    </source>
</evidence>
<dbReference type="InterPro" id="IPR012337">
    <property type="entry name" value="RNaseH-like_sf"/>
</dbReference>
<gene>
    <name evidence="13" type="primary">5</name>
    <name evidence="13" type="ORF">SEA_PINEAPPLEPIZZA_5</name>
</gene>
<dbReference type="Gene3D" id="3.30.1770.10">
    <property type="entry name" value="TPR 1 domain of DNA polymerase"/>
    <property type="match status" value="1"/>
</dbReference>
<keyword evidence="8" id="KW-0239">DNA-directed DNA polymerase</keyword>
<sequence>MPATSQIGLRPSKSKKTRAKPWIAADFETITDPDDARVWAWGAAWIEHPNDVVMDNTLEGFIEYISMQDSITFFHNLRFDGTFILDHILRLGYVQIQGKAKPKPGEFKALISHNNKFYSMTIAWENGAVTEFRDSAKKFPGMSVAAIARTFGMDEGKGEIDYHEYRAPGHVLTHEEQDYLRRDVSIIAHALATTQNAGMTRLTVGSDAMFEYKLSIGDDVFDKRFPQLSYYLDAELRRAYRGGFTYADPRFQMHITGSGHVLDVNSLYPYVMYEMLLPYGDPEYVPGKVEPTKSHPLTIFSVTLMAKIKPEHIPCIQIKGNSQYMPTEYLSEISEPTTLMMTNVDFDLYNDHYDLDILEYNGGWRFKAAVGMFDEYIEKWSEIKANTKGGERLLAKYNLNNLYGKFGTNPNMQSKTVELVDNKVKLIANEPETANPVYIPIAVFVTSYGRDLTIRAAQANYATFAYADTDSLHLLQDDTPTDIDVDPDRMGAWKREYSFDSALYVRAKLYLEHRPDKEPWCDDPTCNLRHDYENAFAGLPDRVSGTLTFDDITDGAVFHGKLIPEIVPGGVVLKDVKYELKL</sequence>
<keyword evidence="9" id="KW-1194">Viral DNA replication</keyword>
<dbReference type="GO" id="GO:0006260">
    <property type="term" value="P:DNA replication"/>
    <property type="evidence" value="ECO:0007669"/>
    <property type="project" value="UniProtKB-KW"/>
</dbReference>
<accession>A0A976YDJ8</accession>
<proteinExistence type="inferred from homology"/>
<evidence type="ECO:0000256" key="3">
    <source>
        <dbReference type="ARBA" id="ARBA00022679"/>
    </source>
</evidence>
<dbReference type="InterPro" id="IPR006172">
    <property type="entry name" value="DNA-dir_DNA_pol_B"/>
</dbReference>
<keyword evidence="5" id="KW-0235">DNA replication</keyword>
<keyword evidence="4" id="KW-0548">Nucleotidyltransferase</keyword>
<dbReference type="RefSeq" id="YP_010755013.1">
    <property type="nucleotide sequence ID" value="NC_073467.1"/>
</dbReference>
<dbReference type="GO" id="GO:0003677">
    <property type="term" value="F:DNA binding"/>
    <property type="evidence" value="ECO:0007669"/>
    <property type="project" value="UniProtKB-KW"/>
</dbReference>
<dbReference type="GO" id="GO:0016787">
    <property type="term" value="F:hydrolase activity"/>
    <property type="evidence" value="ECO:0007669"/>
    <property type="project" value="UniProtKB-KW"/>
</dbReference>
<keyword evidence="10" id="KW-0238">DNA-binding</keyword>
<feature type="domain" description="DNA-directed DNA polymerase family B mitochondria/virus" evidence="12">
    <location>
        <begin position="159"/>
        <end position="482"/>
    </location>
</feature>
<dbReference type="InterPro" id="IPR043502">
    <property type="entry name" value="DNA/RNA_pol_sf"/>
</dbReference>
<evidence type="ECO:0000256" key="1">
    <source>
        <dbReference type="ARBA" id="ARBA00005755"/>
    </source>
</evidence>
<dbReference type="SUPFAM" id="SSF56672">
    <property type="entry name" value="DNA/RNA polymerases"/>
    <property type="match status" value="1"/>
</dbReference>
<evidence type="ECO:0000256" key="9">
    <source>
        <dbReference type="ARBA" id="ARBA00023109"/>
    </source>
</evidence>
<dbReference type="PANTHER" id="PTHR33568">
    <property type="entry name" value="DNA POLYMERASE"/>
    <property type="match status" value="1"/>
</dbReference>
<dbReference type="InterPro" id="IPR023211">
    <property type="entry name" value="DNA_pol_palm_dom_sf"/>
</dbReference>
<evidence type="ECO:0000313" key="13">
    <source>
        <dbReference type="EMBL" id="UVF60413.1"/>
    </source>
</evidence>
<dbReference type="GeneID" id="80019620"/>
<evidence type="ECO:0000256" key="11">
    <source>
        <dbReference type="ARBA" id="ARBA00049244"/>
    </source>
</evidence>
<dbReference type="PANTHER" id="PTHR33568:SF3">
    <property type="entry name" value="DNA-DIRECTED DNA POLYMERASE"/>
    <property type="match status" value="1"/>
</dbReference>
<dbReference type="InterPro" id="IPR004868">
    <property type="entry name" value="DNA-dir_DNA_pol_B_mt/vir"/>
</dbReference>
<dbReference type="KEGG" id="vg:80019620"/>
<keyword evidence="6" id="KW-0540">Nuclease</keyword>
<dbReference type="GO" id="GO:0003887">
    <property type="term" value="F:DNA-directed DNA polymerase activity"/>
    <property type="evidence" value="ECO:0007669"/>
    <property type="project" value="UniProtKB-KW"/>
</dbReference>
<dbReference type="GO" id="GO:0004518">
    <property type="term" value="F:nuclease activity"/>
    <property type="evidence" value="ECO:0007669"/>
    <property type="project" value="UniProtKB-KW"/>
</dbReference>
<protein>
    <recommendedName>
        <fullName evidence="2">DNA-directed DNA polymerase</fullName>
        <ecNumber evidence="2">2.7.7.7</ecNumber>
    </recommendedName>
</protein>
<organism evidence="13 14">
    <name type="scientific">Microbacterium phage PineapplePizza</name>
    <dbReference type="NCBI Taxonomy" id="2927268"/>
    <lineage>
        <taxon>Viruses</taxon>
        <taxon>Duplodnaviria</taxon>
        <taxon>Heunggongvirae</taxon>
        <taxon>Uroviricota</taxon>
        <taxon>Caudoviricetes</taxon>
        <taxon>Amherstvirus</taxon>
        <taxon>Amherstvirus pineapplepizza</taxon>
    </lineage>
</organism>
<evidence type="ECO:0000256" key="6">
    <source>
        <dbReference type="ARBA" id="ARBA00022722"/>
    </source>
</evidence>
<name>A0A976YDJ8_9CAUD</name>
<reference evidence="13" key="1">
    <citation type="submission" date="2022-06" db="EMBL/GenBank/DDBJ databases">
        <authorList>
            <person name="Butura J."/>
            <person name="LaBianca K."/>
            <person name="McKnight A."/>
            <person name="Pan K."/>
            <person name="Whelan S."/>
            <person name="Laramee A."/>
            <person name="Rocheleau J.M."/>
            <person name="Chien P."/>
            <person name="Garlena R.A."/>
            <person name="Russell D.A."/>
            <person name="Jacobs-Sera D."/>
            <person name="Hatfull G.F."/>
        </authorList>
    </citation>
    <scope>NUCLEOTIDE SEQUENCE</scope>
</reference>
<keyword evidence="14" id="KW-1185">Reference proteome</keyword>
<evidence type="ECO:0000256" key="4">
    <source>
        <dbReference type="ARBA" id="ARBA00022695"/>
    </source>
</evidence>
<evidence type="ECO:0000259" key="12">
    <source>
        <dbReference type="Pfam" id="PF03175"/>
    </source>
</evidence>
<comment type="catalytic activity">
    <reaction evidence="11">
        <text>DNA(n) + a 2'-deoxyribonucleoside 5'-triphosphate = DNA(n+1) + diphosphate</text>
        <dbReference type="Rhea" id="RHEA:22508"/>
        <dbReference type="Rhea" id="RHEA-COMP:17339"/>
        <dbReference type="Rhea" id="RHEA-COMP:17340"/>
        <dbReference type="ChEBI" id="CHEBI:33019"/>
        <dbReference type="ChEBI" id="CHEBI:61560"/>
        <dbReference type="ChEBI" id="CHEBI:173112"/>
        <dbReference type="EC" id="2.7.7.7"/>
    </reaction>
</comment>
<dbReference type="Pfam" id="PF03175">
    <property type="entry name" value="DNA_pol_B_2"/>
    <property type="match status" value="1"/>
</dbReference>
<dbReference type="Proteomes" id="UP001059969">
    <property type="component" value="Segment"/>
</dbReference>
<evidence type="ECO:0000256" key="2">
    <source>
        <dbReference type="ARBA" id="ARBA00012417"/>
    </source>
</evidence>
<dbReference type="Gene3D" id="4.10.80.20">
    <property type="entry name" value="DNA polymerase, domain 5"/>
    <property type="match status" value="1"/>
</dbReference>
<dbReference type="GO" id="GO:0039693">
    <property type="term" value="P:viral DNA genome replication"/>
    <property type="evidence" value="ECO:0007669"/>
    <property type="project" value="UniProtKB-KW"/>
</dbReference>
<dbReference type="Gene3D" id="3.90.1600.10">
    <property type="entry name" value="Palm domain of DNA polymerase"/>
    <property type="match status" value="1"/>
</dbReference>
<dbReference type="Gene3D" id="4.10.80.30">
    <property type="entry name" value="DNA polymerase, domain 6"/>
    <property type="match status" value="1"/>
</dbReference>
<evidence type="ECO:0000256" key="8">
    <source>
        <dbReference type="ARBA" id="ARBA00022932"/>
    </source>
</evidence>
<keyword evidence="7" id="KW-0378">Hydrolase</keyword>
<dbReference type="EMBL" id="ON724010">
    <property type="protein sequence ID" value="UVF60413.1"/>
    <property type="molecule type" value="Genomic_DNA"/>
</dbReference>